<evidence type="ECO:0000313" key="4">
    <source>
        <dbReference type="EMBL" id="OOQ60685.1"/>
    </source>
</evidence>
<dbReference type="Pfam" id="PF00534">
    <property type="entry name" value="Glycos_transf_1"/>
    <property type="match status" value="1"/>
</dbReference>
<dbReference type="Pfam" id="PF13439">
    <property type="entry name" value="Glyco_transf_4"/>
    <property type="match status" value="1"/>
</dbReference>
<evidence type="ECO:0008006" key="6">
    <source>
        <dbReference type="Google" id="ProtNLM"/>
    </source>
</evidence>
<dbReference type="SUPFAM" id="SSF53756">
    <property type="entry name" value="UDP-Glycosyltransferase/glycogen phosphorylase"/>
    <property type="match status" value="1"/>
</dbReference>
<evidence type="ECO:0000259" key="2">
    <source>
        <dbReference type="Pfam" id="PF00534"/>
    </source>
</evidence>
<feature type="domain" description="Glycosyltransferase subfamily 4-like N-terminal" evidence="3">
    <location>
        <begin position="59"/>
        <end position="163"/>
    </location>
</feature>
<dbReference type="CDD" id="cd03809">
    <property type="entry name" value="GT4_MtfB-like"/>
    <property type="match status" value="1"/>
</dbReference>
<dbReference type="STRING" id="1792845.BC343_24135"/>
<proteinExistence type="predicted"/>
<keyword evidence="5" id="KW-1185">Reference proteome</keyword>
<evidence type="ECO:0000313" key="5">
    <source>
        <dbReference type="Proteomes" id="UP000189739"/>
    </source>
</evidence>
<dbReference type="InterPro" id="IPR001296">
    <property type="entry name" value="Glyco_trans_1"/>
</dbReference>
<dbReference type="Proteomes" id="UP000189739">
    <property type="component" value="Unassembled WGS sequence"/>
</dbReference>
<dbReference type="AlphaFoldDB" id="A0A1S9PI93"/>
<dbReference type="GO" id="GO:0016757">
    <property type="term" value="F:glycosyltransferase activity"/>
    <property type="evidence" value="ECO:0007669"/>
    <property type="project" value="InterPro"/>
</dbReference>
<dbReference type="PANTHER" id="PTHR46401">
    <property type="entry name" value="GLYCOSYLTRANSFERASE WBBK-RELATED"/>
    <property type="match status" value="1"/>
</dbReference>
<comment type="caution">
    <text evidence="4">The sequence shown here is derived from an EMBL/GenBank/DDBJ whole genome shotgun (WGS) entry which is preliminary data.</text>
</comment>
<keyword evidence="1" id="KW-0808">Transferase</keyword>
<name>A0A1S9PI93_9SPHI</name>
<evidence type="ECO:0000256" key="1">
    <source>
        <dbReference type="ARBA" id="ARBA00022679"/>
    </source>
</evidence>
<reference evidence="4 5" key="1">
    <citation type="submission" date="2016-07" db="EMBL/GenBank/DDBJ databases">
        <title>Genomic analysis of zinc-resistant bacterium Mucilaginibacter pedocola TBZ30.</title>
        <authorList>
            <person name="Huang J."/>
            <person name="Tang J."/>
        </authorList>
    </citation>
    <scope>NUCLEOTIDE SEQUENCE [LARGE SCALE GENOMIC DNA]</scope>
    <source>
        <strain evidence="4 5">TBZ30</strain>
    </source>
</reference>
<dbReference type="InterPro" id="IPR028098">
    <property type="entry name" value="Glyco_trans_4-like_N"/>
</dbReference>
<dbReference type="OrthoDB" id="9801609at2"/>
<dbReference type="Gene3D" id="3.40.50.2000">
    <property type="entry name" value="Glycogen Phosphorylase B"/>
    <property type="match status" value="2"/>
</dbReference>
<feature type="domain" description="Glycosyl transferase family 1" evidence="2">
    <location>
        <begin position="180"/>
        <end position="328"/>
    </location>
</feature>
<evidence type="ECO:0000259" key="3">
    <source>
        <dbReference type="Pfam" id="PF13439"/>
    </source>
</evidence>
<dbReference type="EMBL" id="MBTF01000005">
    <property type="protein sequence ID" value="OOQ60685.1"/>
    <property type="molecule type" value="Genomic_DNA"/>
</dbReference>
<dbReference type="PANTHER" id="PTHR46401:SF2">
    <property type="entry name" value="GLYCOSYLTRANSFERASE WBBK-RELATED"/>
    <property type="match status" value="1"/>
</dbReference>
<sequence length="351" mass="39934">MRQPKVLVTFDSMKYPNSGFFYFGKSLGDCLLHQNNGRFDLTYYLHRRAIYQFEGRVKVEYLSKLHKILFLGSRRYDLAHFTDQYLRLRPHRVKGKKIVTVHDINFMHENLPAKKVNKKLNRLTRFIGMCDKVVTISHFVAQDIVKHIPSAQGKIEVIYNGADKLVVAEGHVPAYTPANPFLFTIGHVAPKKNFAVLPALLHGNNYELVIAGIETPYKDEILAEAKKWNCEDRIKIVGTVSDEDKAWYYKNCLAFVFPSIAEGFGLPVIEAMHFGKPVFCSTHTSLPEVAGDAAYYFKSFDAEDMQQTFAEGLRHFAENNGAEKAIAHAAKYNWDETAKQYLALYAEVLAG</sequence>
<organism evidence="4 5">
    <name type="scientific">Mucilaginibacter pedocola</name>
    <dbReference type="NCBI Taxonomy" id="1792845"/>
    <lineage>
        <taxon>Bacteria</taxon>
        <taxon>Pseudomonadati</taxon>
        <taxon>Bacteroidota</taxon>
        <taxon>Sphingobacteriia</taxon>
        <taxon>Sphingobacteriales</taxon>
        <taxon>Sphingobacteriaceae</taxon>
        <taxon>Mucilaginibacter</taxon>
    </lineage>
</organism>
<protein>
    <recommendedName>
        <fullName evidence="6">Glycosyl transferase family 1</fullName>
    </recommendedName>
</protein>
<accession>A0A1S9PI93</accession>
<gene>
    <name evidence="4" type="ORF">BC343_24135</name>
</gene>